<reference evidence="5" key="2">
    <citation type="submission" date="2014-11" db="EMBL/GenBank/DDBJ databases">
        <title>Draft genome sequence of Hydrogenophaga intermedia S1.</title>
        <authorList>
            <person name="Gan H.M."/>
            <person name="Chew T.H."/>
            <person name="Stolz A."/>
        </authorList>
    </citation>
    <scope>NUCLEOTIDE SEQUENCE [LARGE SCALE GENOMIC DNA]</scope>
    <source>
        <strain evidence="5">S1</strain>
    </source>
</reference>
<organism evidence="4 5">
    <name type="scientific">Hydrogenophaga intermedia</name>
    <dbReference type="NCBI Taxonomy" id="65786"/>
    <lineage>
        <taxon>Bacteria</taxon>
        <taxon>Pseudomonadati</taxon>
        <taxon>Pseudomonadota</taxon>
        <taxon>Betaproteobacteria</taxon>
        <taxon>Burkholderiales</taxon>
        <taxon>Comamonadaceae</taxon>
        <taxon>Hydrogenophaga</taxon>
    </lineage>
</organism>
<dbReference type="PANTHER" id="PTHR43767">
    <property type="entry name" value="LONG-CHAIN-FATTY-ACID--COA LIGASE"/>
    <property type="match status" value="1"/>
</dbReference>
<dbReference type="InterPro" id="IPR000873">
    <property type="entry name" value="AMP-dep_synth/lig_dom"/>
</dbReference>
<keyword evidence="4" id="KW-0436">Ligase</keyword>
<evidence type="ECO:0000259" key="2">
    <source>
        <dbReference type="Pfam" id="PF00501"/>
    </source>
</evidence>
<feature type="domain" description="AMP-dependent synthetase/ligase" evidence="2">
    <location>
        <begin position="37"/>
        <end position="394"/>
    </location>
</feature>
<dbReference type="InterPro" id="IPR020845">
    <property type="entry name" value="AMP-binding_CS"/>
</dbReference>
<dbReference type="PROSITE" id="PS00455">
    <property type="entry name" value="AMP_BINDING"/>
    <property type="match status" value="1"/>
</dbReference>
<keyword evidence="5" id="KW-1185">Reference proteome</keyword>
<dbReference type="InterPro" id="IPR025110">
    <property type="entry name" value="AMP-bd_C"/>
</dbReference>
<dbReference type="AlphaFoldDB" id="A0A1L1PSK3"/>
<dbReference type="GO" id="GO:0016877">
    <property type="term" value="F:ligase activity, forming carbon-sulfur bonds"/>
    <property type="evidence" value="ECO:0007669"/>
    <property type="project" value="UniProtKB-ARBA"/>
</dbReference>
<accession>A0A1L1PSK3</accession>
<evidence type="ECO:0000313" key="5">
    <source>
        <dbReference type="Proteomes" id="UP000028878"/>
    </source>
</evidence>
<gene>
    <name evidence="4" type="ORF">BN948_04347</name>
</gene>
<dbReference type="InterPro" id="IPR042099">
    <property type="entry name" value="ANL_N_sf"/>
</dbReference>
<dbReference type="PANTHER" id="PTHR43767:SF10">
    <property type="entry name" value="SURFACTIN SYNTHASE SUBUNIT 1"/>
    <property type="match status" value="1"/>
</dbReference>
<evidence type="ECO:0000259" key="3">
    <source>
        <dbReference type="Pfam" id="PF13193"/>
    </source>
</evidence>
<name>A0A1L1PSK3_HYDIT</name>
<dbReference type="Gene3D" id="3.40.50.12780">
    <property type="entry name" value="N-terminal domain of ligase-like"/>
    <property type="match status" value="1"/>
</dbReference>
<protein>
    <submittedName>
        <fullName evidence="4">AMP-dependent synthetase and ligase</fullName>
    </submittedName>
</protein>
<sequence>MDLHAAPLRGSLPPEGADPPWGGPAADRAGPFIHSAFEARCREQPGKTAVVVGERRVSYGELIAQVHGIAVAMHDAGITRGDRVVLLLDSSVDYVAALHAVWHLGAVAVPLGPQTKAAKLTHVLNDTGARALLTQATLSSVWGAASHGASLCVWVRGEAPSPALAWPSPSNHATDLPGPTSAGDLATLIYTSGTTGQPKGVMLSHANMLAAWRSVQAYLQLRPQDVIGLALPPSFSYGLYHVVMGLGIGATLVLENTAAFPAKLVQRLASERVTVFPGVPMLWASLLALDLSAHDLSALRLITNAAAALPAAHTALLRARLPQAQLLLMYGLTECKRASYLPHEEVDSRPESVGRGLPFQEHWLVDEHGQRLPDQGCATGELVVSGAHVSAGYWNAAPGVATRISPGPRPGEHTLRTGDVFRRDEHGWLYCVGRTDDMFKSRGEKVYPLEVEHAICELPGVLEAAVAPMPDERLGLAVKAHVRLKPGATLAEREVIRHCQARLESWMVPKAVVFVDQLPQTESGKLRRRDLA</sequence>
<evidence type="ECO:0000256" key="1">
    <source>
        <dbReference type="SAM" id="MobiDB-lite"/>
    </source>
</evidence>
<dbReference type="Pfam" id="PF13193">
    <property type="entry name" value="AMP-binding_C"/>
    <property type="match status" value="1"/>
</dbReference>
<dbReference type="RefSeq" id="WP_009517858.1">
    <property type="nucleotide sequence ID" value="NZ_CCAE010000057.1"/>
</dbReference>
<dbReference type="Proteomes" id="UP000028878">
    <property type="component" value="Unassembled WGS sequence"/>
</dbReference>
<feature type="region of interest" description="Disordered" evidence="1">
    <location>
        <begin position="1"/>
        <end position="25"/>
    </location>
</feature>
<reference evidence="5" key="1">
    <citation type="submission" date="2014-02" db="EMBL/GenBank/DDBJ databases">
        <authorList>
            <person name="Gan H."/>
        </authorList>
    </citation>
    <scope>NUCLEOTIDE SEQUENCE [LARGE SCALE GENOMIC DNA]</scope>
    <source>
        <strain evidence="5">S1</strain>
    </source>
</reference>
<proteinExistence type="predicted"/>
<evidence type="ECO:0000313" key="4">
    <source>
        <dbReference type="EMBL" id="CDN89907.1"/>
    </source>
</evidence>
<dbReference type="Pfam" id="PF00501">
    <property type="entry name" value="AMP-binding"/>
    <property type="match status" value="1"/>
</dbReference>
<dbReference type="EMBL" id="CCAE010000057">
    <property type="protein sequence ID" value="CDN89907.1"/>
    <property type="molecule type" value="Genomic_DNA"/>
</dbReference>
<dbReference type="Gene3D" id="3.30.300.30">
    <property type="match status" value="1"/>
</dbReference>
<dbReference type="InterPro" id="IPR045851">
    <property type="entry name" value="AMP-bd_C_sf"/>
</dbReference>
<dbReference type="InterPro" id="IPR050237">
    <property type="entry name" value="ATP-dep_AMP-bd_enzyme"/>
</dbReference>
<feature type="domain" description="AMP-binding enzyme C-terminal" evidence="3">
    <location>
        <begin position="450"/>
        <end position="525"/>
    </location>
</feature>
<dbReference type="SUPFAM" id="SSF56801">
    <property type="entry name" value="Acetyl-CoA synthetase-like"/>
    <property type="match status" value="1"/>
</dbReference>